<dbReference type="EMBL" id="MU274904">
    <property type="protein sequence ID" value="KAI0092154.1"/>
    <property type="molecule type" value="Genomic_DNA"/>
</dbReference>
<gene>
    <name evidence="1" type="ORF">BDY19DRAFT_990891</name>
</gene>
<keyword evidence="2" id="KW-1185">Reference proteome</keyword>
<evidence type="ECO:0000313" key="1">
    <source>
        <dbReference type="EMBL" id="KAI0092154.1"/>
    </source>
</evidence>
<keyword evidence="1" id="KW-0131">Cell cycle</keyword>
<sequence>MKDVIQDALDDLASNKSSTARQGRALDKLEHLIAEICVTAGTSTTEALQSFVSLQETFECNIPFRLLVWISGCLSVLSAFSSKQSTTNHDAELTIISTQIAQALSIIQGTALIHAGSKRYLGRRYPLEVLVDLFYSSRRVPPVPTSVSTNLSVPSPTSAYRKNLKGPTPTSMPLANIVLDTLLCILVDAPSSLRVFEGVNGVHTLVKMFKRAATPREVRMRCIEFLYFYLMDESPHGQSPQDSQTHSHSSSLSSDQVIPTAPNSPVHPSSQHRSALSVSQLSDSSVSSFDSYTTTSSVASISTKATSVSSRSSSKLNSSAPASPLAPSPNISEKPSHSRSGSVQLRPLSLLRATEQSKPLNPKNAQSKLGVGTPRHPNRAKLQRIDTNVFSSDETEHEDSGNSTSSLAGRLEDLQLQTPRQLVPRIQTSSLGQIATPATPMYSSAHRPTGHRRAQSSIEVGSIQVTSPTPPKPVKSPPMSPSSAFPLSPTGSSASGARELSASKVPPPAQRDVRTMQEKKAFLGTMLGNVDALVESIQKAGILGLT</sequence>
<accession>A0ACB8UDM1</accession>
<evidence type="ECO:0000313" key="2">
    <source>
        <dbReference type="Proteomes" id="UP001055072"/>
    </source>
</evidence>
<reference evidence="1" key="1">
    <citation type="journal article" date="2021" name="Environ. Microbiol.">
        <title>Gene family expansions and transcriptome signatures uncover fungal adaptations to wood decay.</title>
        <authorList>
            <person name="Hage H."/>
            <person name="Miyauchi S."/>
            <person name="Viragh M."/>
            <person name="Drula E."/>
            <person name="Min B."/>
            <person name="Chaduli D."/>
            <person name="Navarro D."/>
            <person name="Favel A."/>
            <person name="Norest M."/>
            <person name="Lesage-Meessen L."/>
            <person name="Balint B."/>
            <person name="Merenyi Z."/>
            <person name="de Eugenio L."/>
            <person name="Morin E."/>
            <person name="Martinez A.T."/>
            <person name="Baldrian P."/>
            <person name="Stursova M."/>
            <person name="Martinez M.J."/>
            <person name="Novotny C."/>
            <person name="Magnuson J.K."/>
            <person name="Spatafora J.W."/>
            <person name="Maurice S."/>
            <person name="Pangilinan J."/>
            <person name="Andreopoulos W."/>
            <person name="LaButti K."/>
            <person name="Hundley H."/>
            <person name="Na H."/>
            <person name="Kuo A."/>
            <person name="Barry K."/>
            <person name="Lipzen A."/>
            <person name="Henrissat B."/>
            <person name="Riley R."/>
            <person name="Ahrendt S."/>
            <person name="Nagy L.G."/>
            <person name="Grigoriev I.V."/>
            <person name="Martin F."/>
            <person name="Rosso M.N."/>
        </authorList>
    </citation>
    <scope>NUCLEOTIDE SEQUENCE</scope>
    <source>
        <strain evidence="1">CBS 384.51</strain>
    </source>
</reference>
<name>A0ACB8UDM1_9APHY</name>
<organism evidence="1 2">
    <name type="scientific">Irpex rosettiformis</name>
    <dbReference type="NCBI Taxonomy" id="378272"/>
    <lineage>
        <taxon>Eukaryota</taxon>
        <taxon>Fungi</taxon>
        <taxon>Dikarya</taxon>
        <taxon>Basidiomycota</taxon>
        <taxon>Agaricomycotina</taxon>
        <taxon>Agaricomycetes</taxon>
        <taxon>Polyporales</taxon>
        <taxon>Irpicaceae</taxon>
        <taxon>Irpex</taxon>
    </lineage>
</organism>
<proteinExistence type="predicted"/>
<dbReference type="Proteomes" id="UP001055072">
    <property type="component" value="Unassembled WGS sequence"/>
</dbReference>
<protein>
    <submittedName>
        <fullName evidence="1">Cell division control protein 14, SIN component-domain-containing protein</fullName>
    </submittedName>
</protein>
<keyword evidence="1" id="KW-0132">Cell division</keyword>
<comment type="caution">
    <text evidence="1">The sequence shown here is derived from an EMBL/GenBank/DDBJ whole genome shotgun (WGS) entry which is preliminary data.</text>
</comment>